<comment type="caution">
    <text evidence="1">The sequence shown here is derived from an EMBL/GenBank/DDBJ whole genome shotgun (WGS) entry which is preliminary data.</text>
</comment>
<proteinExistence type="predicted"/>
<reference evidence="1" key="1">
    <citation type="submission" date="2023-03" db="EMBL/GenBank/DDBJ databases">
        <title>Massive genome expansion in bonnet fungi (Mycena s.s.) driven by repeated elements and novel gene families across ecological guilds.</title>
        <authorList>
            <consortium name="Lawrence Berkeley National Laboratory"/>
            <person name="Harder C.B."/>
            <person name="Miyauchi S."/>
            <person name="Viragh M."/>
            <person name="Kuo A."/>
            <person name="Thoen E."/>
            <person name="Andreopoulos B."/>
            <person name="Lu D."/>
            <person name="Skrede I."/>
            <person name="Drula E."/>
            <person name="Henrissat B."/>
            <person name="Morin E."/>
            <person name="Kohler A."/>
            <person name="Barry K."/>
            <person name="LaButti K."/>
            <person name="Morin E."/>
            <person name="Salamov A."/>
            <person name="Lipzen A."/>
            <person name="Mereny Z."/>
            <person name="Hegedus B."/>
            <person name="Baldrian P."/>
            <person name="Stursova M."/>
            <person name="Weitz H."/>
            <person name="Taylor A."/>
            <person name="Grigoriev I.V."/>
            <person name="Nagy L.G."/>
            <person name="Martin F."/>
            <person name="Kauserud H."/>
        </authorList>
    </citation>
    <scope>NUCLEOTIDE SEQUENCE</scope>
    <source>
        <strain evidence="1">CBHHK067</strain>
    </source>
</reference>
<gene>
    <name evidence="1" type="ORF">B0H17DRAFT_1162615</name>
</gene>
<dbReference type="GO" id="GO:0005801">
    <property type="term" value="C:cis-Golgi network"/>
    <property type="evidence" value="ECO:0007669"/>
    <property type="project" value="TreeGrafter"/>
</dbReference>
<dbReference type="InterPro" id="IPR036249">
    <property type="entry name" value="Thioredoxin-like_sf"/>
</dbReference>
<dbReference type="PANTHER" id="PTHR45694">
    <property type="entry name" value="GLUTAREDOXIN 2"/>
    <property type="match status" value="1"/>
</dbReference>
<sequence length="247" mass="27226">MAGLNPKRHRNRTTILALFALITLSAYVFCSQFFLSISPAYRLHQADTSATDQRMFPVVGTHNSNSNWAAKKKHSSVGLPPIALSPAQELAAVSSFLASLPQNVIPLSVDPTRPIDPELVLDFDTHSRHAMEEVERVVDDVWSRNPVMLYGKLYSPATREIKSILTDMNLRPPPLFIDVDTRDDAEVLTPMLSRLTTSSELPILLIAGEPIGSLAQIRTMLAAGDLQRIVQSAGAVINGGKRRKHRK</sequence>
<dbReference type="GO" id="GO:0000324">
    <property type="term" value="C:fungal-type vacuole"/>
    <property type="evidence" value="ECO:0007669"/>
    <property type="project" value="TreeGrafter"/>
</dbReference>
<dbReference type="Proteomes" id="UP001221757">
    <property type="component" value="Unassembled WGS sequence"/>
</dbReference>
<dbReference type="PROSITE" id="PS51354">
    <property type="entry name" value="GLUTAREDOXIN_2"/>
    <property type="match status" value="1"/>
</dbReference>
<dbReference type="GO" id="GO:0005796">
    <property type="term" value="C:Golgi lumen"/>
    <property type="evidence" value="ECO:0007669"/>
    <property type="project" value="TreeGrafter"/>
</dbReference>
<evidence type="ECO:0000313" key="2">
    <source>
        <dbReference type="Proteomes" id="UP001221757"/>
    </source>
</evidence>
<dbReference type="AlphaFoldDB" id="A0AAD7G8D5"/>
<dbReference type="PANTHER" id="PTHR45694:SF5">
    <property type="entry name" value="GLUTAREDOXIN 2"/>
    <property type="match status" value="1"/>
</dbReference>
<dbReference type="Gene3D" id="3.40.30.10">
    <property type="entry name" value="Glutaredoxin"/>
    <property type="match status" value="1"/>
</dbReference>
<accession>A0AAD7G8D5</accession>
<organism evidence="1 2">
    <name type="scientific">Mycena rosella</name>
    <name type="common">Pink bonnet</name>
    <name type="synonym">Agaricus rosellus</name>
    <dbReference type="NCBI Taxonomy" id="1033263"/>
    <lineage>
        <taxon>Eukaryota</taxon>
        <taxon>Fungi</taxon>
        <taxon>Dikarya</taxon>
        <taxon>Basidiomycota</taxon>
        <taxon>Agaricomycotina</taxon>
        <taxon>Agaricomycetes</taxon>
        <taxon>Agaricomycetidae</taxon>
        <taxon>Agaricales</taxon>
        <taxon>Marasmiineae</taxon>
        <taxon>Mycenaceae</taxon>
        <taxon>Mycena</taxon>
    </lineage>
</organism>
<keyword evidence="2" id="KW-1185">Reference proteome</keyword>
<dbReference type="EMBL" id="JARKIE010000213">
    <property type="protein sequence ID" value="KAJ7665720.1"/>
    <property type="molecule type" value="Genomic_DNA"/>
</dbReference>
<dbReference type="SUPFAM" id="SSF52833">
    <property type="entry name" value="Thioredoxin-like"/>
    <property type="match status" value="1"/>
</dbReference>
<evidence type="ECO:0008006" key="3">
    <source>
        <dbReference type="Google" id="ProtNLM"/>
    </source>
</evidence>
<protein>
    <recommendedName>
        <fullName evidence="3">Glutaredoxin domain-containing protein</fullName>
    </recommendedName>
</protein>
<evidence type="ECO:0000313" key="1">
    <source>
        <dbReference type="EMBL" id="KAJ7665720.1"/>
    </source>
</evidence>
<name>A0AAD7G8D5_MYCRO</name>
<dbReference type="GO" id="GO:0015038">
    <property type="term" value="F:glutathione disulfide oxidoreductase activity"/>
    <property type="evidence" value="ECO:0007669"/>
    <property type="project" value="TreeGrafter"/>
</dbReference>
<dbReference type="GO" id="GO:0034599">
    <property type="term" value="P:cellular response to oxidative stress"/>
    <property type="evidence" value="ECO:0007669"/>
    <property type="project" value="TreeGrafter"/>
</dbReference>